<dbReference type="RefSeq" id="WP_074649929.1">
    <property type="nucleotide sequence ID" value="NZ_FOIL01000035.1"/>
</dbReference>
<keyword evidence="10" id="KW-1185">Reference proteome</keyword>
<dbReference type="Gene3D" id="3.40.50.10840">
    <property type="entry name" value="Putative sugar-binding, N-terminal domain"/>
    <property type="match status" value="1"/>
</dbReference>
<keyword evidence="4" id="KW-0418">Kinase</keyword>
<dbReference type="InterPro" id="IPR010737">
    <property type="entry name" value="4-carb_acid_sugar_kinase_N"/>
</dbReference>
<organism evidence="9 10">
    <name type="scientific">[Clostridium] aminophilum</name>
    <dbReference type="NCBI Taxonomy" id="1526"/>
    <lineage>
        <taxon>Bacteria</taxon>
        <taxon>Bacillati</taxon>
        <taxon>Bacillota</taxon>
        <taxon>Clostridia</taxon>
        <taxon>Lachnospirales</taxon>
        <taxon>Lachnospiraceae</taxon>
    </lineage>
</organism>
<dbReference type="eggNOG" id="COG3395">
    <property type="taxonomic scope" value="Bacteria"/>
</dbReference>
<feature type="domain" description="Four-carbon acid sugar kinase N-terminal" evidence="7">
    <location>
        <begin position="4"/>
        <end position="215"/>
    </location>
</feature>
<keyword evidence="5" id="KW-0067">ATP-binding</keyword>
<evidence type="ECO:0000256" key="6">
    <source>
        <dbReference type="ARBA" id="ARBA00023277"/>
    </source>
</evidence>
<dbReference type="SUPFAM" id="SSF142764">
    <property type="entry name" value="YgbK-like"/>
    <property type="match status" value="1"/>
</dbReference>
<reference evidence="9 10" key="1">
    <citation type="submission" date="2016-10" db="EMBL/GenBank/DDBJ databases">
        <authorList>
            <person name="de Groot N.N."/>
        </authorList>
    </citation>
    <scope>NUCLEOTIDE SEQUENCE [LARGE SCALE GENOMIC DNA]</scope>
    <source>
        <strain evidence="9 10">KH1P1</strain>
    </source>
</reference>
<evidence type="ECO:0000256" key="3">
    <source>
        <dbReference type="ARBA" id="ARBA00022741"/>
    </source>
</evidence>
<comment type="similarity">
    <text evidence="1">Belongs to the four-carbon acid sugar kinase family.</text>
</comment>
<dbReference type="Proteomes" id="UP000199820">
    <property type="component" value="Unassembled WGS sequence"/>
</dbReference>
<evidence type="ECO:0000256" key="1">
    <source>
        <dbReference type="ARBA" id="ARBA00005715"/>
    </source>
</evidence>
<evidence type="ECO:0000313" key="9">
    <source>
        <dbReference type="EMBL" id="SET71608.1"/>
    </source>
</evidence>
<dbReference type="GO" id="GO:0005524">
    <property type="term" value="F:ATP binding"/>
    <property type="evidence" value="ECO:0007669"/>
    <property type="project" value="UniProtKB-KW"/>
</dbReference>
<name>A0A1I0GN89_9FIRM</name>
<gene>
    <name evidence="9" type="ORF">SAMN04487771_103526</name>
</gene>
<feature type="domain" description="Four-carbon acid sugar kinase nucleotide binding" evidence="8">
    <location>
        <begin position="237"/>
        <end position="403"/>
    </location>
</feature>
<sequence length="413" mass="45346">MLKLIVLADDLTGALDTGIQFAKSSDGTLVALDCDVCWDDVSAEKEVLVIDTESRHIAPQEAYQRVKHLSEKAKNAGIPFIYKKTDSALRGHVGSELAAVLDATGEKQLHFIPAFPRTKRVTVHGIQYIDGIPVADSVFGSDPFNPVRHSSVMDVLAEETNLRTHSISCEEDSSEAEGILIYDAENDEDIQKRAGELKKKDRLHVMAGCAGFAAVLPELLDLHRGNAKNHIEHKPMLVVCGSVNPITVTQLDDAENKGFRRDRISPETLLRKEHFTSEEGKTNVKDWADWLNKGNDLILDTNTLPGCETAYDFADQDGIRREDVPVLISRSMGQLVKDLIDLGVDATMLITGGDTLMGFMKAENIRLMQPCRELVAGTVLSMVSIHGKTYNIISKSGGFGVPTLISDLKELLQ</sequence>
<evidence type="ECO:0000313" key="10">
    <source>
        <dbReference type="Proteomes" id="UP000199820"/>
    </source>
</evidence>
<dbReference type="EMBL" id="FOIL01000035">
    <property type="protein sequence ID" value="SET71608.1"/>
    <property type="molecule type" value="Genomic_DNA"/>
</dbReference>
<dbReference type="InterPro" id="IPR042213">
    <property type="entry name" value="NBD_C_sf"/>
</dbReference>
<dbReference type="InterPro" id="IPR031475">
    <property type="entry name" value="NBD_C"/>
</dbReference>
<dbReference type="Pfam" id="PF17042">
    <property type="entry name" value="NBD_C"/>
    <property type="match status" value="1"/>
</dbReference>
<accession>A0A1I0GN89</accession>
<evidence type="ECO:0000259" key="8">
    <source>
        <dbReference type="Pfam" id="PF17042"/>
    </source>
</evidence>
<dbReference type="Pfam" id="PF07005">
    <property type="entry name" value="SBD_N"/>
    <property type="match status" value="1"/>
</dbReference>
<proteinExistence type="inferred from homology"/>
<dbReference type="Gene3D" id="3.40.980.20">
    <property type="entry name" value="Four-carbon acid sugar kinase, nucleotide binding domain"/>
    <property type="match status" value="1"/>
</dbReference>
<keyword evidence="2" id="KW-0808">Transferase</keyword>
<dbReference type="InterPro" id="IPR037051">
    <property type="entry name" value="4-carb_acid_sugar_kinase_N_sf"/>
</dbReference>
<dbReference type="GO" id="GO:0016301">
    <property type="term" value="F:kinase activity"/>
    <property type="evidence" value="ECO:0007669"/>
    <property type="project" value="UniProtKB-KW"/>
</dbReference>
<keyword evidence="6" id="KW-0119">Carbohydrate metabolism</keyword>
<protein>
    <submittedName>
        <fullName evidence="9">Uncharacterized conserved protein YgbK, DUF1537 family</fullName>
    </submittedName>
</protein>
<keyword evidence="3" id="KW-0547">Nucleotide-binding</keyword>
<evidence type="ECO:0000256" key="2">
    <source>
        <dbReference type="ARBA" id="ARBA00022679"/>
    </source>
</evidence>
<dbReference type="AlphaFoldDB" id="A0A1I0GN89"/>
<evidence type="ECO:0000256" key="4">
    <source>
        <dbReference type="ARBA" id="ARBA00022777"/>
    </source>
</evidence>
<evidence type="ECO:0000259" key="7">
    <source>
        <dbReference type="Pfam" id="PF07005"/>
    </source>
</evidence>
<dbReference type="STRING" id="1526.SAMN02910262_00769"/>
<evidence type="ECO:0000256" key="5">
    <source>
        <dbReference type="ARBA" id="ARBA00022840"/>
    </source>
</evidence>